<accession>A0AA88AL30</accession>
<feature type="transmembrane region" description="Helical" evidence="7">
    <location>
        <begin position="163"/>
        <end position="184"/>
    </location>
</feature>
<evidence type="ECO:0000313" key="9">
    <source>
        <dbReference type="EMBL" id="GMN41886.1"/>
    </source>
</evidence>
<dbReference type="InterPro" id="IPR006702">
    <property type="entry name" value="CASP_dom"/>
</dbReference>
<proteinExistence type="inferred from homology"/>
<dbReference type="EMBL" id="BTGU01000013">
    <property type="protein sequence ID" value="GMN41886.1"/>
    <property type="molecule type" value="Genomic_DNA"/>
</dbReference>
<dbReference type="PANTHER" id="PTHR36488:SF12">
    <property type="entry name" value="CASP-LIKE PROTEIN"/>
    <property type="match status" value="1"/>
</dbReference>
<feature type="transmembrane region" description="Helical" evidence="7">
    <location>
        <begin position="31"/>
        <end position="51"/>
    </location>
</feature>
<sequence length="187" mass="20153">MKGTTVEAGEVSKQSTPGSRGVNKVLSLMDFIMRIIAALGTLASSIAMGTTRQTLPFVTRFVRFKAVYKDLPTFTFFVIANSIVCGYLVISLCLSFFHIIKSAAVRSRIFLVIFDTVMMALLTAAASAAAAIVAVAHNGSTGANWFPICQQYRSFCERISGSLIGSFISIIVLVLIIIVTSVAISRR</sequence>
<keyword evidence="6 7" id="KW-0472">Membrane</keyword>
<dbReference type="InterPro" id="IPR006459">
    <property type="entry name" value="CASP/CASPL"/>
</dbReference>
<keyword evidence="4 7" id="KW-0812">Transmembrane</keyword>
<protein>
    <recommendedName>
        <fullName evidence="7">CASP-like protein</fullName>
    </recommendedName>
</protein>
<dbReference type="Pfam" id="PF04535">
    <property type="entry name" value="CASP_dom"/>
    <property type="match status" value="1"/>
</dbReference>
<comment type="similarity">
    <text evidence="2 7">Belongs to the Casparian strip membrane proteins (CASP) family.</text>
</comment>
<keyword evidence="10" id="KW-1185">Reference proteome</keyword>
<dbReference type="GO" id="GO:0005886">
    <property type="term" value="C:plasma membrane"/>
    <property type="evidence" value="ECO:0007669"/>
    <property type="project" value="UniProtKB-SubCell"/>
</dbReference>
<evidence type="ECO:0000256" key="1">
    <source>
        <dbReference type="ARBA" id="ARBA00004651"/>
    </source>
</evidence>
<evidence type="ECO:0000256" key="4">
    <source>
        <dbReference type="ARBA" id="ARBA00022692"/>
    </source>
</evidence>
<feature type="domain" description="Casparian strip membrane protein" evidence="8">
    <location>
        <begin position="25"/>
        <end position="171"/>
    </location>
</feature>
<dbReference type="AlphaFoldDB" id="A0AA88AL30"/>
<feature type="transmembrane region" description="Helical" evidence="7">
    <location>
        <begin position="109"/>
        <end position="136"/>
    </location>
</feature>
<evidence type="ECO:0000256" key="3">
    <source>
        <dbReference type="ARBA" id="ARBA00022475"/>
    </source>
</evidence>
<feature type="transmembrane region" description="Helical" evidence="7">
    <location>
        <begin position="71"/>
        <end position="97"/>
    </location>
</feature>
<evidence type="ECO:0000256" key="2">
    <source>
        <dbReference type="ARBA" id="ARBA00007651"/>
    </source>
</evidence>
<evidence type="ECO:0000256" key="7">
    <source>
        <dbReference type="RuleBase" id="RU361233"/>
    </source>
</evidence>
<comment type="caution">
    <text evidence="9">The sequence shown here is derived from an EMBL/GenBank/DDBJ whole genome shotgun (WGS) entry which is preliminary data.</text>
</comment>
<evidence type="ECO:0000259" key="8">
    <source>
        <dbReference type="Pfam" id="PF04535"/>
    </source>
</evidence>
<organism evidence="9 10">
    <name type="scientific">Ficus carica</name>
    <name type="common">Common fig</name>
    <dbReference type="NCBI Taxonomy" id="3494"/>
    <lineage>
        <taxon>Eukaryota</taxon>
        <taxon>Viridiplantae</taxon>
        <taxon>Streptophyta</taxon>
        <taxon>Embryophyta</taxon>
        <taxon>Tracheophyta</taxon>
        <taxon>Spermatophyta</taxon>
        <taxon>Magnoliopsida</taxon>
        <taxon>eudicotyledons</taxon>
        <taxon>Gunneridae</taxon>
        <taxon>Pentapetalae</taxon>
        <taxon>rosids</taxon>
        <taxon>fabids</taxon>
        <taxon>Rosales</taxon>
        <taxon>Moraceae</taxon>
        <taxon>Ficeae</taxon>
        <taxon>Ficus</taxon>
    </lineage>
</organism>
<gene>
    <name evidence="9" type="ORF">TIFTF001_011095</name>
</gene>
<dbReference type="NCBIfam" id="TIGR01569">
    <property type="entry name" value="A_tha_TIGR01569"/>
    <property type="match status" value="1"/>
</dbReference>
<evidence type="ECO:0000313" key="10">
    <source>
        <dbReference type="Proteomes" id="UP001187192"/>
    </source>
</evidence>
<dbReference type="Proteomes" id="UP001187192">
    <property type="component" value="Unassembled WGS sequence"/>
</dbReference>
<keyword evidence="3 7" id="KW-1003">Cell membrane</keyword>
<comment type="subunit">
    <text evidence="7">Homodimer and heterodimers.</text>
</comment>
<evidence type="ECO:0000256" key="5">
    <source>
        <dbReference type="ARBA" id="ARBA00022989"/>
    </source>
</evidence>
<dbReference type="PANTHER" id="PTHR36488">
    <property type="entry name" value="CASP-LIKE PROTEIN 1U1"/>
    <property type="match status" value="1"/>
</dbReference>
<evidence type="ECO:0000256" key="6">
    <source>
        <dbReference type="ARBA" id="ARBA00023136"/>
    </source>
</evidence>
<reference evidence="9" key="1">
    <citation type="submission" date="2023-07" db="EMBL/GenBank/DDBJ databases">
        <title>draft genome sequence of fig (Ficus carica).</title>
        <authorList>
            <person name="Takahashi T."/>
            <person name="Nishimura K."/>
        </authorList>
    </citation>
    <scope>NUCLEOTIDE SEQUENCE</scope>
</reference>
<name>A0AA88AL30_FICCA</name>
<keyword evidence="5 7" id="KW-1133">Transmembrane helix</keyword>
<dbReference type="InterPro" id="IPR044173">
    <property type="entry name" value="CASPL"/>
</dbReference>
<comment type="subcellular location">
    <subcellularLocation>
        <location evidence="1 7">Cell membrane</location>
        <topology evidence="1 7">Multi-pass membrane protein</topology>
    </subcellularLocation>
</comment>